<name>A0ABR8BKX3_9NOSO</name>
<sequence>MTLVLQEPADCYHLLPSTQLDNNCHFQPKTYEFQLHDPKGMSHGYRRWFHLRPGISLLLEDYYLQENLVVKNSTNQPCTCLELGFNLFGYDHSIDFKTGQNFIQLALDSGEESWKEWQAQERVLKLDIHIEYTLFKSLIFAHLAQLPTKFRDIIDNAKSEEVDYWQVGRTTPKMQTILQQVLNCPYQDLTKQLYLEAKVLELLALRLEDLQDSLRLDATITLKPIQIDSIYQARDILIHNFTDPPTLIGLARQVNLNDCTLKKGFQQIFGTTVFGYLHNYRMEQAKELLLDATLTVNQVAQYVGYASRSAFMTAFCKKFGESPSVYSRKNSV</sequence>
<dbReference type="PANTHER" id="PTHR47893">
    <property type="entry name" value="REGULATORY PROTEIN PCHR"/>
    <property type="match status" value="1"/>
</dbReference>
<evidence type="ECO:0000313" key="5">
    <source>
        <dbReference type="Proteomes" id="UP000621307"/>
    </source>
</evidence>
<protein>
    <submittedName>
        <fullName evidence="4">Helix-turn-helix transcriptional regulator</fullName>
    </submittedName>
</protein>
<keyword evidence="1" id="KW-0805">Transcription regulation</keyword>
<dbReference type="Proteomes" id="UP000621307">
    <property type="component" value="Unassembled WGS sequence"/>
</dbReference>
<dbReference type="SMART" id="SM00342">
    <property type="entry name" value="HTH_ARAC"/>
    <property type="match status" value="1"/>
</dbReference>
<dbReference type="RefSeq" id="WP_190569466.1">
    <property type="nucleotide sequence ID" value="NZ_JACJQL010000038.1"/>
</dbReference>
<feature type="domain" description="HTH araC/xylS-type" evidence="3">
    <location>
        <begin position="231"/>
        <end position="329"/>
    </location>
</feature>
<dbReference type="InterPro" id="IPR053142">
    <property type="entry name" value="PchR_regulatory_protein"/>
</dbReference>
<evidence type="ECO:0000256" key="2">
    <source>
        <dbReference type="ARBA" id="ARBA00023163"/>
    </source>
</evidence>
<evidence type="ECO:0000259" key="3">
    <source>
        <dbReference type="PROSITE" id="PS01124"/>
    </source>
</evidence>
<comment type="caution">
    <text evidence="4">The sequence shown here is derived from an EMBL/GenBank/DDBJ whole genome shotgun (WGS) entry which is preliminary data.</text>
</comment>
<evidence type="ECO:0000313" key="4">
    <source>
        <dbReference type="EMBL" id="MBD2253837.1"/>
    </source>
</evidence>
<dbReference type="SUPFAM" id="SSF46689">
    <property type="entry name" value="Homeodomain-like"/>
    <property type="match status" value="2"/>
</dbReference>
<accession>A0ABR8BKX3</accession>
<dbReference type="Gene3D" id="1.10.10.60">
    <property type="entry name" value="Homeodomain-like"/>
    <property type="match status" value="2"/>
</dbReference>
<gene>
    <name evidence="4" type="ORF">H6G14_21420</name>
</gene>
<organism evidence="4 5">
    <name type="scientific">Nostoc parmelioides FACHB-3921</name>
    <dbReference type="NCBI Taxonomy" id="2692909"/>
    <lineage>
        <taxon>Bacteria</taxon>
        <taxon>Bacillati</taxon>
        <taxon>Cyanobacteriota</taxon>
        <taxon>Cyanophyceae</taxon>
        <taxon>Nostocales</taxon>
        <taxon>Nostocaceae</taxon>
        <taxon>Nostoc</taxon>
    </lineage>
</organism>
<keyword evidence="2" id="KW-0804">Transcription</keyword>
<dbReference type="PROSITE" id="PS01124">
    <property type="entry name" value="HTH_ARAC_FAMILY_2"/>
    <property type="match status" value="1"/>
</dbReference>
<dbReference type="PANTHER" id="PTHR47893:SF1">
    <property type="entry name" value="REGULATORY PROTEIN PCHR"/>
    <property type="match status" value="1"/>
</dbReference>
<evidence type="ECO:0000256" key="1">
    <source>
        <dbReference type="ARBA" id="ARBA00023015"/>
    </source>
</evidence>
<dbReference type="Pfam" id="PF12833">
    <property type="entry name" value="HTH_18"/>
    <property type="match status" value="1"/>
</dbReference>
<reference evidence="4 5" key="1">
    <citation type="journal article" date="2020" name="ISME J.">
        <title>Comparative genomics reveals insights into cyanobacterial evolution and habitat adaptation.</title>
        <authorList>
            <person name="Chen M.Y."/>
            <person name="Teng W.K."/>
            <person name="Zhao L."/>
            <person name="Hu C.X."/>
            <person name="Zhou Y.K."/>
            <person name="Han B.P."/>
            <person name="Song L.R."/>
            <person name="Shu W.S."/>
        </authorList>
    </citation>
    <scope>NUCLEOTIDE SEQUENCE [LARGE SCALE GENOMIC DNA]</scope>
    <source>
        <strain evidence="4 5">FACHB-3921</strain>
    </source>
</reference>
<keyword evidence="5" id="KW-1185">Reference proteome</keyword>
<dbReference type="InterPro" id="IPR009057">
    <property type="entry name" value="Homeodomain-like_sf"/>
</dbReference>
<proteinExistence type="predicted"/>
<dbReference type="InterPro" id="IPR018060">
    <property type="entry name" value="HTH_AraC"/>
</dbReference>
<dbReference type="EMBL" id="JACJQL010000038">
    <property type="protein sequence ID" value="MBD2253837.1"/>
    <property type="molecule type" value="Genomic_DNA"/>
</dbReference>